<dbReference type="STRING" id="469383.Cwoe_2653"/>
<keyword evidence="6 10" id="KW-0067">ATP-binding</keyword>
<dbReference type="EMBL" id="CP001854">
    <property type="protein sequence ID" value="ADB51072.1"/>
    <property type="molecule type" value="Genomic_DNA"/>
</dbReference>
<evidence type="ECO:0000256" key="10">
    <source>
        <dbReference type="PIRNR" id="PIRNR001563"/>
    </source>
</evidence>
<accession>D3F9L0</accession>
<dbReference type="PIRSF" id="PIRSF001563">
    <property type="entry name" value="Folylpolyglu_synth"/>
    <property type="match status" value="1"/>
</dbReference>
<feature type="domain" description="Mur ligase C-terminal" evidence="11">
    <location>
        <begin position="283"/>
        <end position="403"/>
    </location>
</feature>
<evidence type="ECO:0000256" key="9">
    <source>
        <dbReference type="ARBA" id="ARBA00047493"/>
    </source>
</evidence>
<dbReference type="GO" id="GO:0046872">
    <property type="term" value="F:metal ion binding"/>
    <property type="evidence" value="ECO:0007669"/>
    <property type="project" value="UniProtKB-KW"/>
</dbReference>
<dbReference type="InterPro" id="IPR036615">
    <property type="entry name" value="Mur_ligase_C_dom_sf"/>
</dbReference>
<comment type="similarity">
    <text evidence="1 10">Belongs to the folylpolyglutamate synthase family.</text>
</comment>
<dbReference type="Proteomes" id="UP000008229">
    <property type="component" value="Chromosome"/>
</dbReference>
<dbReference type="PANTHER" id="PTHR11136">
    <property type="entry name" value="FOLYLPOLYGLUTAMATE SYNTHASE-RELATED"/>
    <property type="match status" value="1"/>
</dbReference>
<organism evidence="13 14">
    <name type="scientific">Conexibacter woesei (strain DSM 14684 / CCUG 47730 / CIP 108061 / JCM 11494 / NBRC 100937 / ID131577)</name>
    <dbReference type="NCBI Taxonomy" id="469383"/>
    <lineage>
        <taxon>Bacteria</taxon>
        <taxon>Bacillati</taxon>
        <taxon>Actinomycetota</taxon>
        <taxon>Thermoleophilia</taxon>
        <taxon>Solirubrobacterales</taxon>
        <taxon>Conexibacteraceae</taxon>
        <taxon>Conexibacter</taxon>
    </lineage>
</organism>
<dbReference type="NCBIfam" id="TIGR01499">
    <property type="entry name" value="folC"/>
    <property type="match status" value="1"/>
</dbReference>
<dbReference type="InterPro" id="IPR018109">
    <property type="entry name" value="Folylpolyglutamate_synth_CS"/>
</dbReference>
<dbReference type="PROSITE" id="PS01012">
    <property type="entry name" value="FOLYLPOLYGLU_SYNT_2"/>
    <property type="match status" value="1"/>
</dbReference>
<dbReference type="InterPro" id="IPR004101">
    <property type="entry name" value="Mur_ligase_C"/>
</dbReference>
<dbReference type="GO" id="GO:0004326">
    <property type="term" value="F:tetrahydrofolylpolyglutamate synthase activity"/>
    <property type="evidence" value="ECO:0007669"/>
    <property type="project" value="UniProtKB-EC"/>
</dbReference>
<evidence type="ECO:0000256" key="8">
    <source>
        <dbReference type="ARBA" id="ARBA00030592"/>
    </source>
</evidence>
<evidence type="ECO:0000256" key="6">
    <source>
        <dbReference type="ARBA" id="ARBA00022840"/>
    </source>
</evidence>
<reference evidence="13 14" key="1">
    <citation type="journal article" date="2010" name="Stand. Genomic Sci.">
        <title>Complete genome sequence of Conexibacter woesei type strain (ID131577).</title>
        <authorList>
            <person name="Pukall R."/>
            <person name="Lapidus A."/>
            <person name="Glavina Del Rio T."/>
            <person name="Copeland A."/>
            <person name="Tice H."/>
            <person name="Cheng J.-F."/>
            <person name="Lucas S."/>
            <person name="Chen F."/>
            <person name="Nolan M."/>
            <person name="Bruce D."/>
            <person name="Goodwin L."/>
            <person name="Pitluck S."/>
            <person name="Mavromatis K."/>
            <person name="Ivanova N."/>
            <person name="Ovchinnikova G."/>
            <person name="Pati A."/>
            <person name="Chen A."/>
            <person name="Palaniappan K."/>
            <person name="Land M."/>
            <person name="Hauser L."/>
            <person name="Chang Y.-J."/>
            <person name="Jeffries C.D."/>
            <person name="Chain P."/>
            <person name="Meincke L."/>
            <person name="Sims D."/>
            <person name="Brettin T."/>
            <person name="Detter J.C."/>
            <person name="Rohde M."/>
            <person name="Goeker M."/>
            <person name="Bristow J."/>
            <person name="Eisen J.A."/>
            <person name="Markowitz V."/>
            <person name="Kyrpides N.C."/>
            <person name="Klenk H.-P."/>
            <person name="Hugenholtz P."/>
        </authorList>
    </citation>
    <scope>NUCLEOTIDE SEQUENCE [LARGE SCALE GENOMIC DNA]</scope>
    <source>
        <strain evidence="14">DSM 14684 / CIP 108061 / JCM 11494 / NBRC 100937 / ID131577</strain>
    </source>
</reference>
<dbReference type="SUPFAM" id="SSF53244">
    <property type="entry name" value="MurD-like peptide ligases, peptide-binding domain"/>
    <property type="match status" value="1"/>
</dbReference>
<proteinExistence type="inferred from homology"/>
<keyword evidence="7" id="KW-0460">Magnesium</keyword>
<keyword evidence="3 10" id="KW-0436">Ligase</keyword>
<evidence type="ECO:0000313" key="13">
    <source>
        <dbReference type="EMBL" id="ADB51072.1"/>
    </source>
</evidence>
<dbReference type="Pfam" id="PF08245">
    <property type="entry name" value="Mur_ligase_M"/>
    <property type="match status" value="1"/>
</dbReference>
<evidence type="ECO:0000256" key="1">
    <source>
        <dbReference type="ARBA" id="ARBA00008276"/>
    </source>
</evidence>
<dbReference type="GO" id="GO:0005737">
    <property type="term" value="C:cytoplasm"/>
    <property type="evidence" value="ECO:0007669"/>
    <property type="project" value="TreeGrafter"/>
</dbReference>
<dbReference type="Pfam" id="PF02875">
    <property type="entry name" value="Mur_ligase_C"/>
    <property type="match status" value="1"/>
</dbReference>
<dbReference type="KEGG" id="cwo:Cwoe_2653"/>
<dbReference type="RefSeq" id="WP_012934123.1">
    <property type="nucleotide sequence ID" value="NC_013739.1"/>
</dbReference>
<dbReference type="EC" id="6.3.2.17" evidence="2"/>
<evidence type="ECO:0000256" key="3">
    <source>
        <dbReference type="ARBA" id="ARBA00022598"/>
    </source>
</evidence>
<keyword evidence="5 10" id="KW-0547">Nucleotide-binding</keyword>
<evidence type="ECO:0000256" key="4">
    <source>
        <dbReference type="ARBA" id="ARBA00022723"/>
    </source>
</evidence>
<gene>
    <name evidence="13" type="ordered locus">Cwoe_2653</name>
</gene>
<dbReference type="eggNOG" id="COG0285">
    <property type="taxonomic scope" value="Bacteria"/>
</dbReference>
<reference evidence="14" key="2">
    <citation type="submission" date="2010-01" db="EMBL/GenBank/DDBJ databases">
        <title>The complete genome of Conexibacter woesei DSM 14684.</title>
        <authorList>
            <consortium name="US DOE Joint Genome Institute (JGI-PGF)"/>
            <person name="Lucas S."/>
            <person name="Copeland A."/>
            <person name="Lapidus A."/>
            <person name="Glavina del Rio T."/>
            <person name="Dalin E."/>
            <person name="Tice H."/>
            <person name="Bruce D."/>
            <person name="Goodwin L."/>
            <person name="Pitluck S."/>
            <person name="Kyrpides N."/>
            <person name="Mavromatis K."/>
            <person name="Ivanova N."/>
            <person name="Mikhailova N."/>
            <person name="Chertkov O."/>
            <person name="Brettin T."/>
            <person name="Detter J.C."/>
            <person name="Han C."/>
            <person name="Larimer F."/>
            <person name="Land M."/>
            <person name="Hauser L."/>
            <person name="Markowitz V."/>
            <person name="Cheng J.-F."/>
            <person name="Hugenholtz P."/>
            <person name="Woyke T."/>
            <person name="Wu D."/>
            <person name="Pukall R."/>
            <person name="Steenblock K."/>
            <person name="Schneider S."/>
            <person name="Klenk H.-P."/>
            <person name="Eisen J.A."/>
        </authorList>
    </citation>
    <scope>NUCLEOTIDE SEQUENCE [LARGE SCALE GENOMIC DNA]</scope>
    <source>
        <strain evidence="14">DSM 14684 / CIP 108061 / JCM 11494 / NBRC 100937 / ID131577</strain>
    </source>
</reference>
<keyword evidence="14" id="KW-1185">Reference proteome</keyword>
<keyword evidence="4" id="KW-0479">Metal-binding</keyword>
<dbReference type="GO" id="GO:0008841">
    <property type="term" value="F:dihydrofolate synthase activity"/>
    <property type="evidence" value="ECO:0007669"/>
    <property type="project" value="TreeGrafter"/>
</dbReference>
<evidence type="ECO:0000259" key="12">
    <source>
        <dbReference type="Pfam" id="PF08245"/>
    </source>
</evidence>
<dbReference type="GO" id="GO:0005524">
    <property type="term" value="F:ATP binding"/>
    <property type="evidence" value="ECO:0007669"/>
    <property type="project" value="UniProtKB-KW"/>
</dbReference>
<dbReference type="InterPro" id="IPR001645">
    <property type="entry name" value="Folylpolyglutamate_synth"/>
</dbReference>
<dbReference type="Gene3D" id="3.40.1190.10">
    <property type="entry name" value="Mur-like, catalytic domain"/>
    <property type="match status" value="1"/>
</dbReference>
<dbReference type="PANTHER" id="PTHR11136:SF0">
    <property type="entry name" value="DIHYDROFOLATE SYNTHETASE-RELATED"/>
    <property type="match status" value="1"/>
</dbReference>
<dbReference type="OrthoDB" id="9809356at2"/>
<feature type="domain" description="Mur ligase central" evidence="12">
    <location>
        <begin position="50"/>
        <end position="209"/>
    </location>
</feature>
<dbReference type="HOGENOM" id="CLU_015869_1_2_11"/>
<evidence type="ECO:0000256" key="5">
    <source>
        <dbReference type="ARBA" id="ARBA00022741"/>
    </source>
</evidence>
<dbReference type="InterPro" id="IPR013221">
    <property type="entry name" value="Mur_ligase_cen"/>
</dbReference>
<protein>
    <recommendedName>
        <fullName evidence="2">tetrahydrofolate synthase</fullName>
        <ecNumber evidence="2">6.3.2.17</ecNumber>
    </recommendedName>
    <alternativeName>
        <fullName evidence="8">Tetrahydrofolylpolyglutamate synthase</fullName>
    </alternativeName>
</protein>
<dbReference type="InterPro" id="IPR036565">
    <property type="entry name" value="Mur-like_cat_sf"/>
</dbReference>
<dbReference type="Gene3D" id="3.90.190.20">
    <property type="entry name" value="Mur ligase, C-terminal domain"/>
    <property type="match status" value="1"/>
</dbReference>
<name>D3F9L0_CONWI</name>
<evidence type="ECO:0000256" key="7">
    <source>
        <dbReference type="ARBA" id="ARBA00022842"/>
    </source>
</evidence>
<evidence type="ECO:0000259" key="11">
    <source>
        <dbReference type="Pfam" id="PF02875"/>
    </source>
</evidence>
<dbReference type="AlphaFoldDB" id="D3F9L0"/>
<comment type="catalytic activity">
    <reaction evidence="9">
        <text>(6S)-5,6,7,8-tetrahydrofolyl-(gamma-L-Glu)(n) + L-glutamate + ATP = (6S)-5,6,7,8-tetrahydrofolyl-(gamma-L-Glu)(n+1) + ADP + phosphate + H(+)</text>
        <dbReference type="Rhea" id="RHEA:10580"/>
        <dbReference type="Rhea" id="RHEA-COMP:14738"/>
        <dbReference type="Rhea" id="RHEA-COMP:14740"/>
        <dbReference type="ChEBI" id="CHEBI:15378"/>
        <dbReference type="ChEBI" id="CHEBI:29985"/>
        <dbReference type="ChEBI" id="CHEBI:30616"/>
        <dbReference type="ChEBI" id="CHEBI:43474"/>
        <dbReference type="ChEBI" id="CHEBI:141005"/>
        <dbReference type="ChEBI" id="CHEBI:456216"/>
        <dbReference type="EC" id="6.3.2.17"/>
    </reaction>
</comment>
<evidence type="ECO:0000256" key="2">
    <source>
        <dbReference type="ARBA" id="ARBA00013025"/>
    </source>
</evidence>
<evidence type="ECO:0000313" key="14">
    <source>
        <dbReference type="Proteomes" id="UP000008229"/>
    </source>
</evidence>
<sequence length="422" mass="44966">MTSTANWTLDEAERYLLGLELFGMRFGLDRMRRLMTTLDQPERRFDSIHVVGTNGKSSTVRMTAAILQRHGLRAGAYLSPHLVSFTERMRVDDVDTDAVAFAKAVQRAAHAAALVDRSQREDDRVTQFEALTAAAFSELAARKIDVAVIEAGLGGRYDATNVLPSTVQVLTNVGLEHTRWLGPTVRDIAREKLAVVRDGGTLVVGADLHPDAFDEAQQAADRHGAKLIVAPAEPGVEVAAPGTFQRRNFALARAAADAYLAAEGRALDLDAVRSAAGAVMVPGRMQVAGHEPLTVLDGAHNPAGIEAIAESLPQLTAGRRLVAVVSVLDDKDAAAMLRALLPHCEHVVFTRNHSPRALPPATLASLASQLDGPPSELETDPRRALARARELAGAGGVVLATGSIYLVADLLRPAGQRNASIL</sequence>
<dbReference type="SUPFAM" id="SSF53623">
    <property type="entry name" value="MurD-like peptide ligases, catalytic domain"/>
    <property type="match status" value="1"/>
</dbReference>